<dbReference type="GO" id="GO:0043043">
    <property type="term" value="P:peptide biosynthetic process"/>
    <property type="evidence" value="ECO:0007669"/>
    <property type="project" value="InterPro"/>
</dbReference>
<dbReference type="NCBIfam" id="NF001810">
    <property type="entry name" value="PRK00529.1"/>
    <property type="match status" value="1"/>
</dbReference>
<dbReference type="SMART" id="SM00841">
    <property type="entry name" value="Elong-fact-P_C"/>
    <property type="match status" value="1"/>
</dbReference>
<dbReference type="InterPro" id="IPR015365">
    <property type="entry name" value="Elong-fact-P_C"/>
</dbReference>
<dbReference type="InterPro" id="IPR012340">
    <property type="entry name" value="NA-bd_OB-fold"/>
</dbReference>
<dbReference type="Pfam" id="PF09285">
    <property type="entry name" value="Elong-fact-P_C"/>
    <property type="match status" value="1"/>
</dbReference>
<dbReference type="CDD" id="cd05794">
    <property type="entry name" value="S1_EF-P_repeat_2"/>
    <property type="match status" value="1"/>
</dbReference>
<dbReference type="eggNOG" id="COG0231">
    <property type="taxonomic scope" value="Bacteria"/>
</dbReference>
<reference evidence="13" key="1">
    <citation type="journal article" date="2010" name="Stand. Genomic Sci.">
        <title>Complete genome sequence of Thermocrinis albus type strain (HI 11/12T).</title>
        <authorList>
            <person name="Wirth R."/>
            <person name="Sikorski J."/>
            <person name="Brambilla E."/>
            <person name="Misra M."/>
            <person name="Lapidus A."/>
            <person name="Copeland A."/>
            <person name="Nolan M."/>
            <person name="Lucas S."/>
            <person name="Chen F."/>
            <person name="Tice H."/>
            <person name="Cheng J.F."/>
            <person name="Han C."/>
            <person name="Detter J.C."/>
            <person name="Tapia R."/>
            <person name="Bruce D."/>
            <person name="Goodwin L."/>
            <person name="Pitluck S."/>
            <person name="Pati A."/>
            <person name="Anderson I."/>
            <person name="Ivanova N."/>
            <person name="Mavromatis K."/>
            <person name="Mikhailova N."/>
            <person name="Chen A."/>
            <person name="Palaniappan K."/>
            <person name="Bilek Y."/>
            <person name="Hader T."/>
            <person name="Land M."/>
            <person name="Hauser L."/>
            <person name="Chang Y.J."/>
            <person name="Jeffries C.D."/>
            <person name="Tindall B.J."/>
            <person name="Rohde M."/>
            <person name="Goker M."/>
            <person name="Bristow J."/>
            <person name="Eisen J.A."/>
            <person name="Markowitz V."/>
            <person name="Hugenholtz P."/>
            <person name="Kyrpides N.C."/>
            <person name="Klenk H.P."/>
        </authorList>
    </citation>
    <scope>NUCLEOTIDE SEQUENCE [LARGE SCALE GENOMIC DNA]</scope>
    <source>
        <strain evidence="13">DSM 14484 / JCM 11386 / HI 11/12</strain>
    </source>
</reference>
<dbReference type="PIRSF" id="PIRSF005901">
    <property type="entry name" value="EF-P"/>
    <property type="match status" value="1"/>
</dbReference>
<dbReference type="GO" id="GO:0005829">
    <property type="term" value="C:cytosol"/>
    <property type="evidence" value="ECO:0007669"/>
    <property type="project" value="UniProtKB-ARBA"/>
</dbReference>
<keyword evidence="4 7" id="KW-0963">Cytoplasm</keyword>
<evidence type="ECO:0000259" key="11">
    <source>
        <dbReference type="SMART" id="SM01185"/>
    </source>
</evidence>
<dbReference type="SUPFAM" id="SSF50249">
    <property type="entry name" value="Nucleic acid-binding proteins"/>
    <property type="match status" value="2"/>
</dbReference>
<evidence type="ECO:0000256" key="5">
    <source>
        <dbReference type="ARBA" id="ARBA00022768"/>
    </source>
</evidence>
<evidence type="ECO:0000256" key="9">
    <source>
        <dbReference type="RuleBase" id="RU004389"/>
    </source>
</evidence>
<dbReference type="FunFam" id="2.40.50.140:FF:000004">
    <property type="entry name" value="Elongation factor P"/>
    <property type="match status" value="1"/>
</dbReference>
<dbReference type="InterPro" id="IPR014722">
    <property type="entry name" value="Rib_uL2_dom2"/>
</dbReference>
<keyword evidence="5 7" id="KW-0251">Elongation factor</keyword>
<proteinExistence type="inferred from homology"/>
<dbReference type="PROSITE" id="PS01275">
    <property type="entry name" value="EFP"/>
    <property type="match status" value="1"/>
</dbReference>
<dbReference type="KEGG" id="tal:Thal_1535"/>
<evidence type="ECO:0000256" key="1">
    <source>
        <dbReference type="ARBA" id="ARBA00004496"/>
    </source>
</evidence>
<dbReference type="SMART" id="SM01185">
    <property type="entry name" value="EFP"/>
    <property type="match status" value="1"/>
</dbReference>
<dbReference type="EMBL" id="CP001931">
    <property type="protein sequence ID" value="ADC90164.1"/>
    <property type="molecule type" value="Genomic_DNA"/>
</dbReference>
<dbReference type="Gene3D" id="2.30.30.30">
    <property type="match status" value="1"/>
</dbReference>
<dbReference type="FunFam" id="2.30.30.30:FF:000003">
    <property type="entry name" value="Elongation factor P"/>
    <property type="match status" value="1"/>
</dbReference>
<feature type="domain" description="Elongation factor P C-terminal" evidence="10">
    <location>
        <begin position="132"/>
        <end position="187"/>
    </location>
</feature>
<organism evidence="12 13">
    <name type="scientific">Thermocrinis albus (strain DSM 14484 / JCM 11386 / HI 11/12)</name>
    <dbReference type="NCBI Taxonomy" id="638303"/>
    <lineage>
        <taxon>Bacteria</taxon>
        <taxon>Pseudomonadati</taxon>
        <taxon>Aquificota</taxon>
        <taxon>Aquificia</taxon>
        <taxon>Aquificales</taxon>
        <taxon>Aquificaceae</taxon>
        <taxon>Thermocrinis</taxon>
    </lineage>
</organism>
<name>D3SN34_THEAH</name>
<dbReference type="Pfam" id="PF01132">
    <property type="entry name" value="EFP"/>
    <property type="match status" value="1"/>
</dbReference>
<evidence type="ECO:0000256" key="4">
    <source>
        <dbReference type="ARBA" id="ARBA00022490"/>
    </source>
</evidence>
<dbReference type="HOGENOM" id="CLU_074944_0_1_0"/>
<dbReference type="STRING" id="638303.Thal_1535"/>
<evidence type="ECO:0000256" key="3">
    <source>
        <dbReference type="ARBA" id="ARBA00009479"/>
    </source>
</evidence>
<evidence type="ECO:0000256" key="6">
    <source>
        <dbReference type="ARBA" id="ARBA00022917"/>
    </source>
</evidence>
<comment type="function">
    <text evidence="7">Involved in peptide bond synthesis. Stimulates efficient translation and peptide-bond synthesis on native or reconstituted 70S ribosomes in vitro. Probably functions indirectly by altering the affinity of the ribosome for aminoacyl-tRNA, thus increasing their reactivity as acceptors for peptidyl transferase.</text>
</comment>
<dbReference type="InterPro" id="IPR013185">
    <property type="entry name" value="Transl_elong_KOW-like"/>
</dbReference>
<dbReference type="UniPathway" id="UPA00345"/>
<dbReference type="GO" id="GO:0003746">
    <property type="term" value="F:translation elongation factor activity"/>
    <property type="evidence" value="ECO:0007669"/>
    <property type="project" value="UniProtKB-UniRule"/>
</dbReference>
<dbReference type="InterPro" id="IPR001059">
    <property type="entry name" value="Transl_elong_P/YeiP_cen"/>
</dbReference>
<protein>
    <recommendedName>
        <fullName evidence="7 8">Elongation factor P</fullName>
        <shortName evidence="7">EF-P</shortName>
    </recommendedName>
</protein>
<dbReference type="FunFam" id="2.40.50.140:FF:000009">
    <property type="entry name" value="Elongation factor P"/>
    <property type="match status" value="1"/>
</dbReference>
<dbReference type="Proteomes" id="UP000002043">
    <property type="component" value="Chromosome"/>
</dbReference>
<dbReference type="CDD" id="cd04470">
    <property type="entry name" value="S1_EF-P_repeat_1"/>
    <property type="match status" value="1"/>
</dbReference>
<dbReference type="OrthoDB" id="9801844at2"/>
<keyword evidence="6 7" id="KW-0648">Protein biosynthesis</keyword>
<comment type="subcellular location">
    <subcellularLocation>
        <location evidence="1 7">Cytoplasm</location>
    </subcellularLocation>
</comment>
<accession>D3SN34</accession>
<feature type="domain" description="Translation elongation factor P/YeiP central" evidence="11">
    <location>
        <begin position="70"/>
        <end position="124"/>
    </location>
</feature>
<dbReference type="HAMAP" id="MF_00141">
    <property type="entry name" value="EF_P"/>
    <property type="match status" value="1"/>
</dbReference>
<dbReference type="SUPFAM" id="SSF50104">
    <property type="entry name" value="Translation proteins SH3-like domain"/>
    <property type="match status" value="1"/>
</dbReference>
<comment type="pathway">
    <text evidence="2 7">Protein biosynthesis; polypeptide chain elongation.</text>
</comment>
<dbReference type="RefSeq" id="WP_012992570.1">
    <property type="nucleotide sequence ID" value="NC_013894.1"/>
</dbReference>
<comment type="similarity">
    <text evidence="3 7 9">Belongs to the elongation factor P family.</text>
</comment>
<evidence type="ECO:0000259" key="10">
    <source>
        <dbReference type="SMART" id="SM00841"/>
    </source>
</evidence>
<evidence type="ECO:0000313" key="13">
    <source>
        <dbReference type="Proteomes" id="UP000002043"/>
    </source>
</evidence>
<evidence type="ECO:0000256" key="7">
    <source>
        <dbReference type="HAMAP-Rule" id="MF_00141"/>
    </source>
</evidence>
<dbReference type="PANTHER" id="PTHR30053:SF12">
    <property type="entry name" value="ELONGATION FACTOR P (EF-P) FAMILY PROTEIN"/>
    <property type="match status" value="1"/>
</dbReference>
<dbReference type="InterPro" id="IPR008991">
    <property type="entry name" value="Translation_prot_SH3-like_sf"/>
</dbReference>
<evidence type="ECO:0000313" key="12">
    <source>
        <dbReference type="EMBL" id="ADC90164.1"/>
    </source>
</evidence>
<dbReference type="InterPro" id="IPR011768">
    <property type="entry name" value="Transl_elongation_fac_P"/>
</dbReference>
<dbReference type="InterPro" id="IPR020599">
    <property type="entry name" value="Transl_elong_fac_P/YeiP"/>
</dbReference>
<keyword evidence="13" id="KW-1185">Reference proteome</keyword>
<gene>
    <name evidence="7" type="primary">efp</name>
    <name evidence="12" type="ordered locus">Thal_1535</name>
</gene>
<dbReference type="Gene3D" id="2.40.50.140">
    <property type="entry name" value="Nucleic acid-binding proteins"/>
    <property type="match status" value="2"/>
</dbReference>
<evidence type="ECO:0000256" key="8">
    <source>
        <dbReference type="NCBIfam" id="TIGR00038"/>
    </source>
</evidence>
<dbReference type="PANTHER" id="PTHR30053">
    <property type="entry name" value="ELONGATION FACTOR P"/>
    <property type="match status" value="1"/>
</dbReference>
<dbReference type="InterPro" id="IPR013852">
    <property type="entry name" value="Transl_elong_P/YeiP_CS"/>
</dbReference>
<dbReference type="NCBIfam" id="TIGR00038">
    <property type="entry name" value="efp"/>
    <property type="match status" value="1"/>
</dbReference>
<sequence length="189" mass="21374">MGVKIDINSIQRDMFIEHNGQPYRVLDYEHVKPGKGQAFVRIKAKNMQTGNVIELTYKSSDAIELADFEQVFAEYSYTDGDSYYFVSQTTYEMIQVPADRLVEESKFLKEGMQVVVFFYKGQPIGIELPRHVELKVVETEPAFKGDTAAGGSKPAKLETGAVVQVPFFVNEGDIIKVDTRTGTYIERVR</sequence>
<dbReference type="Pfam" id="PF08207">
    <property type="entry name" value="EFP_N"/>
    <property type="match status" value="1"/>
</dbReference>
<dbReference type="AlphaFoldDB" id="D3SN34"/>
<evidence type="ECO:0000256" key="2">
    <source>
        <dbReference type="ARBA" id="ARBA00004815"/>
    </source>
</evidence>